<accession>A0AAD7EIN1</accession>
<proteinExistence type="predicted"/>
<evidence type="ECO:0000313" key="1">
    <source>
        <dbReference type="EMBL" id="KAJ7327499.1"/>
    </source>
</evidence>
<reference evidence="1" key="1">
    <citation type="submission" date="2023-03" db="EMBL/GenBank/DDBJ databases">
        <title>Massive genome expansion in bonnet fungi (Mycena s.s.) driven by repeated elements and novel gene families across ecological guilds.</title>
        <authorList>
            <consortium name="Lawrence Berkeley National Laboratory"/>
            <person name="Harder C.B."/>
            <person name="Miyauchi S."/>
            <person name="Viragh M."/>
            <person name="Kuo A."/>
            <person name="Thoen E."/>
            <person name="Andreopoulos B."/>
            <person name="Lu D."/>
            <person name="Skrede I."/>
            <person name="Drula E."/>
            <person name="Henrissat B."/>
            <person name="Morin E."/>
            <person name="Kohler A."/>
            <person name="Barry K."/>
            <person name="LaButti K."/>
            <person name="Morin E."/>
            <person name="Salamov A."/>
            <person name="Lipzen A."/>
            <person name="Mereny Z."/>
            <person name="Hegedus B."/>
            <person name="Baldrian P."/>
            <person name="Stursova M."/>
            <person name="Weitz H."/>
            <person name="Taylor A."/>
            <person name="Grigoriev I.V."/>
            <person name="Nagy L.G."/>
            <person name="Martin F."/>
            <person name="Kauserud H."/>
        </authorList>
    </citation>
    <scope>NUCLEOTIDE SEQUENCE</scope>
    <source>
        <strain evidence="1">CBHHK002</strain>
    </source>
</reference>
<comment type="caution">
    <text evidence="1">The sequence shown here is derived from an EMBL/GenBank/DDBJ whole genome shotgun (WGS) entry which is preliminary data.</text>
</comment>
<name>A0AAD7EIN1_9AGAR</name>
<gene>
    <name evidence="1" type="ORF">DFH08DRAFT_940803</name>
</gene>
<dbReference type="EMBL" id="JARIHO010000041">
    <property type="protein sequence ID" value="KAJ7327499.1"/>
    <property type="molecule type" value="Genomic_DNA"/>
</dbReference>
<dbReference type="AlphaFoldDB" id="A0AAD7EIN1"/>
<organism evidence="1 2">
    <name type="scientific">Mycena albidolilacea</name>
    <dbReference type="NCBI Taxonomy" id="1033008"/>
    <lineage>
        <taxon>Eukaryota</taxon>
        <taxon>Fungi</taxon>
        <taxon>Dikarya</taxon>
        <taxon>Basidiomycota</taxon>
        <taxon>Agaricomycotina</taxon>
        <taxon>Agaricomycetes</taxon>
        <taxon>Agaricomycetidae</taxon>
        <taxon>Agaricales</taxon>
        <taxon>Marasmiineae</taxon>
        <taxon>Mycenaceae</taxon>
        <taxon>Mycena</taxon>
    </lineage>
</organism>
<protein>
    <submittedName>
        <fullName evidence="1">Uncharacterized protein</fullName>
    </submittedName>
</protein>
<evidence type="ECO:0000313" key="2">
    <source>
        <dbReference type="Proteomes" id="UP001218218"/>
    </source>
</evidence>
<keyword evidence="2" id="KW-1185">Reference proteome</keyword>
<sequence>MPTTARSAHLPRHLLDIHAIHLSRFTAIMFTALATFPWAPGQRSRRVSLLGGAGRAHFAWLLLLIEVEGCWEAAAHALGVLPFALPVFFPPSYPTTYAPAGEIDIDPEEKNVRWMWNARGDPPSSFARPSPGSRALHVPPLLWLRVSFASPSLYAYPPARTSSVPHTLAPALLRLPGVCDTCERTKTREYSRGSTWGMEMEDGGERKQVLEVERSRKGSDGVKAGWRRRTGMARAPDAQGVGVGAPSARGSYGYLRTTAGPTCASLGRCHVTSTTRRLLNVAAASSAGRHYQRISEVYLLEHNLAAAPYIPLRISRSFASPTAACPHASIPPPPPHSISALRTAGTVSRAARRSVRPVYLLALLVSHIQTCPPYVGGTWGEGRFTALAFEWREGGLACRGVARTALGLLVVLVGDTPRWTDLRVGRRYHWYGVGVIGETAATGCEVFGQQEGGET</sequence>
<dbReference type="Proteomes" id="UP001218218">
    <property type="component" value="Unassembled WGS sequence"/>
</dbReference>